<name>A0ABP7RC01_9BURK</name>
<dbReference type="NCBIfam" id="NF038351">
    <property type="entry name" value="cyt_ox_assem_30"/>
    <property type="match status" value="1"/>
</dbReference>
<evidence type="ECO:0000313" key="3">
    <source>
        <dbReference type="EMBL" id="GAA3995481.1"/>
    </source>
</evidence>
<protein>
    <submittedName>
        <fullName evidence="3">Uncharacterized protein</fullName>
    </submittedName>
</protein>
<comment type="caution">
    <text evidence="3">The sequence shown here is derived from an EMBL/GenBank/DDBJ whole genome shotgun (WGS) entry which is preliminary data.</text>
</comment>
<dbReference type="InterPro" id="IPR047811">
    <property type="entry name" value="CytC_ox_assmbl_put"/>
</dbReference>
<feature type="region of interest" description="Disordered" evidence="1">
    <location>
        <begin position="1"/>
        <end position="41"/>
    </location>
</feature>
<accession>A0ABP7RC01</accession>
<gene>
    <name evidence="3" type="ORF">GCM10022279_18890</name>
</gene>
<feature type="transmembrane region" description="Helical" evidence="2">
    <location>
        <begin position="50"/>
        <end position="70"/>
    </location>
</feature>
<reference evidence="4" key="1">
    <citation type="journal article" date="2019" name="Int. J. Syst. Evol. Microbiol.">
        <title>The Global Catalogue of Microorganisms (GCM) 10K type strain sequencing project: providing services to taxonomists for standard genome sequencing and annotation.</title>
        <authorList>
            <consortium name="The Broad Institute Genomics Platform"/>
            <consortium name="The Broad Institute Genome Sequencing Center for Infectious Disease"/>
            <person name="Wu L."/>
            <person name="Ma J."/>
        </authorList>
    </citation>
    <scope>NUCLEOTIDE SEQUENCE [LARGE SCALE GENOMIC DNA]</scope>
    <source>
        <strain evidence="4">JCM 17561</strain>
    </source>
</reference>
<keyword evidence="2" id="KW-0472">Membrane</keyword>
<feature type="compositionally biased region" description="Basic residues" evidence="1">
    <location>
        <begin position="13"/>
        <end position="26"/>
    </location>
</feature>
<dbReference type="EMBL" id="BAABBP010000014">
    <property type="protein sequence ID" value="GAA3995481.1"/>
    <property type="molecule type" value="Genomic_DNA"/>
</dbReference>
<organism evidence="3 4">
    <name type="scientific">Comamonas faecalis</name>
    <dbReference type="NCBI Taxonomy" id="1387849"/>
    <lineage>
        <taxon>Bacteria</taxon>
        <taxon>Pseudomonadati</taxon>
        <taxon>Pseudomonadota</taxon>
        <taxon>Betaproteobacteria</taxon>
        <taxon>Burkholderiales</taxon>
        <taxon>Comamonadaceae</taxon>
        <taxon>Comamonas</taxon>
    </lineage>
</organism>
<keyword evidence="2" id="KW-1133">Transmembrane helix</keyword>
<sequence>MGGAFAGTDAHLRRAAQARRDRHPRRGLSGQGQETDMLSEQQKKANVRTALILASISLALLIGFVVNMAWMH</sequence>
<keyword evidence="4" id="KW-1185">Reference proteome</keyword>
<keyword evidence="2" id="KW-0812">Transmembrane</keyword>
<proteinExistence type="predicted"/>
<evidence type="ECO:0000313" key="4">
    <source>
        <dbReference type="Proteomes" id="UP001501627"/>
    </source>
</evidence>
<evidence type="ECO:0000256" key="2">
    <source>
        <dbReference type="SAM" id="Phobius"/>
    </source>
</evidence>
<evidence type="ECO:0000256" key="1">
    <source>
        <dbReference type="SAM" id="MobiDB-lite"/>
    </source>
</evidence>
<dbReference type="Proteomes" id="UP001501627">
    <property type="component" value="Unassembled WGS sequence"/>
</dbReference>
<feature type="compositionally biased region" description="Polar residues" evidence="1">
    <location>
        <begin position="31"/>
        <end position="40"/>
    </location>
</feature>